<keyword evidence="7" id="KW-0862">Zinc</keyword>
<accession>A0AA41YY83</accession>
<feature type="compositionally biased region" description="Low complexity" evidence="12">
    <location>
        <begin position="317"/>
        <end position="342"/>
    </location>
</feature>
<evidence type="ECO:0000256" key="11">
    <source>
        <dbReference type="ARBA" id="ARBA00093666"/>
    </source>
</evidence>
<evidence type="ECO:0000256" key="1">
    <source>
        <dbReference type="ARBA" id="ARBA00001947"/>
    </source>
</evidence>
<sequence length="575" mass="61046">MGFAVGFGVAILPGETQNAVANGDTRTIQLYHVHTKESITATYLVDGTYDQRVLDKLNWFLRDWRRDEPTKMDPRLFDTIWEVYRESGSRQPIEVMSAYRSPETNAMLRRRTRGVAEHSQHILGKAMDQHYFDVPMSKIREIAMRLQRGGVGFYPTAGTPFVHMDVGGVRHWPRMSYDQLARLFPDGKTVHIPSNGQPLPGYEEARAELEARGDGSYPTATEVKSKGFFAWLFGTSGDEDEDTAAAGSETRGGRGTPPPAPQRVASTSRYASNTPVAGLDSGSKSGGAMAFLQSEGARNPGAASTERTPVLSRRPEPAAAPDPSADAKLALAMSMQSQQQAQETVAPVVTPRESPAPAATFPPPVPELAVPAATLATSGLAVPVPPLRPLELADATPDLPMPPVRPAELSRQIEAPAPTAQQVARLARADGISALIGNTSRSALPAVITEGPGRGHAAPAAVLAYSGTASASIVEAPQIPVPVPRPNDLVLARLDRSNFRSLTSVTKSEKVVPRSALGSSVVGIRAAARAGISTLAAANTTTTRFGTKAYDLATDKFTGPASKPGTTIVTAKRAD</sequence>
<comment type="cofactor">
    <cofactor evidence="1">
        <name>Zn(2+)</name>
        <dbReference type="ChEBI" id="CHEBI:29105"/>
    </cofactor>
</comment>
<reference evidence="13" key="1">
    <citation type="submission" date="2022-05" db="EMBL/GenBank/DDBJ databases">
        <authorList>
            <person name="Pankratov T."/>
        </authorList>
    </citation>
    <scope>NUCLEOTIDE SEQUENCE</scope>
    <source>
        <strain evidence="13">BP6-180914</strain>
    </source>
</reference>
<evidence type="ECO:0000313" key="14">
    <source>
        <dbReference type="Proteomes" id="UP001165667"/>
    </source>
</evidence>
<dbReference type="Proteomes" id="UP001165667">
    <property type="component" value="Unassembled WGS sequence"/>
</dbReference>
<dbReference type="AlphaFoldDB" id="A0AA41YY83"/>
<evidence type="ECO:0000256" key="7">
    <source>
        <dbReference type="ARBA" id="ARBA00022833"/>
    </source>
</evidence>
<comment type="similarity">
    <text evidence="10">Belongs to the peptidase M15 family.</text>
</comment>
<evidence type="ECO:0000256" key="12">
    <source>
        <dbReference type="SAM" id="MobiDB-lite"/>
    </source>
</evidence>
<keyword evidence="4" id="KW-0479">Metal-binding</keyword>
<dbReference type="GO" id="GO:0006508">
    <property type="term" value="P:proteolysis"/>
    <property type="evidence" value="ECO:0007669"/>
    <property type="project" value="UniProtKB-KW"/>
</dbReference>
<comment type="caution">
    <text evidence="13">The sequence shown here is derived from an EMBL/GenBank/DDBJ whole genome shotgun (WGS) entry which is preliminary data.</text>
</comment>
<organism evidence="13 14">
    <name type="scientific">Lichenifustis flavocetrariae</name>
    <dbReference type="NCBI Taxonomy" id="2949735"/>
    <lineage>
        <taxon>Bacteria</taxon>
        <taxon>Pseudomonadati</taxon>
        <taxon>Pseudomonadota</taxon>
        <taxon>Alphaproteobacteria</taxon>
        <taxon>Hyphomicrobiales</taxon>
        <taxon>Lichenihabitantaceae</taxon>
        <taxon>Lichenifustis</taxon>
    </lineage>
</organism>
<dbReference type="GO" id="GO:0008237">
    <property type="term" value="F:metallopeptidase activity"/>
    <property type="evidence" value="ECO:0007669"/>
    <property type="project" value="UniProtKB-KW"/>
</dbReference>
<keyword evidence="5" id="KW-0732">Signal</keyword>
<dbReference type="GO" id="GO:0046872">
    <property type="term" value="F:metal ion binding"/>
    <property type="evidence" value="ECO:0007669"/>
    <property type="project" value="UniProtKB-KW"/>
</dbReference>
<evidence type="ECO:0000256" key="6">
    <source>
        <dbReference type="ARBA" id="ARBA00022801"/>
    </source>
</evidence>
<dbReference type="Gene3D" id="3.30.1380.10">
    <property type="match status" value="1"/>
</dbReference>
<keyword evidence="14" id="KW-1185">Reference proteome</keyword>
<dbReference type="PANTHER" id="PTHR37425">
    <property type="match status" value="1"/>
</dbReference>
<dbReference type="EMBL" id="JAMOIM010000001">
    <property type="protein sequence ID" value="MCW6507030.1"/>
    <property type="molecule type" value="Genomic_DNA"/>
</dbReference>
<evidence type="ECO:0000256" key="9">
    <source>
        <dbReference type="ARBA" id="ARBA00023316"/>
    </source>
</evidence>
<evidence type="ECO:0000256" key="4">
    <source>
        <dbReference type="ARBA" id="ARBA00022723"/>
    </source>
</evidence>
<evidence type="ECO:0000256" key="2">
    <source>
        <dbReference type="ARBA" id="ARBA00004776"/>
    </source>
</evidence>
<dbReference type="InterPro" id="IPR009045">
    <property type="entry name" value="Zn_M74/Hedgehog-like"/>
</dbReference>
<keyword evidence="8" id="KW-0482">Metalloprotease</keyword>
<dbReference type="GO" id="GO:0071555">
    <property type="term" value="P:cell wall organization"/>
    <property type="evidence" value="ECO:0007669"/>
    <property type="project" value="UniProtKB-KW"/>
</dbReference>
<dbReference type="RefSeq" id="WP_282583365.1">
    <property type="nucleotide sequence ID" value="NZ_JAMOIM010000001.1"/>
</dbReference>
<proteinExistence type="inferred from homology"/>
<protein>
    <recommendedName>
        <fullName evidence="11">Murein endopeptidase K</fullName>
    </recommendedName>
</protein>
<keyword evidence="6" id="KW-0378">Hydrolase</keyword>
<keyword evidence="3" id="KW-0645">Protease</keyword>
<gene>
    <name evidence="13" type="ORF">M8523_03230</name>
</gene>
<evidence type="ECO:0000256" key="3">
    <source>
        <dbReference type="ARBA" id="ARBA00022670"/>
    </source>
</evidence>
<keyword evidence="9" id="KW-0961">Cell wall biogenesis/degradation</keyword>
<dbReference type="InterPro" id="IPR010275">
    <property type="entry name" value="MepK"/>
</dbReference>
<dbReference type="CDD" id="cd14844">
    <property type="entry name" value="Zn-DD-carboxypeptidase_like"/>
    <property type="match status" value="1"/>
</dbReference>
<feature type="compositionally biased region" description="Polar residues" evidence="12">
    <location>
        <begin position="264"/>
        <end position="275"/>
    </location>
</feature>
<dbReference type="PANTHER" id="PTHR37425:SF1">
    <property type="entry name" value="OUTER MEMBRANE PROTEIN"/>
    <property type="match status" value="1"/>
</dbReference>
<dbReference type="SUPFAM" id="SSF55166">
    <property type="entry name" value="Hedgehog/DD-peptidase"/>
    <property type="match status" value="1"/>
</dbReference>
<feature type="region of interest" description="Disordered" evidence="12">
    <location>
        <begin position="239"/>
        <end position="363"/>
    </location>
</feature>
<comment type="pathway">
    <text evidence="2">Cell wall biogenesis; cell wall polysaccharide biosynthesis.</text>
</comment>
<evidence type="ECO:0000313" key="13">
    <source>
        <dbReference type="EMBL" id="MCW6507030.1"/>
    </source>
</evidence>
<evidence type="ECO:0000256" key="8">
    <source>
        <dbReference type="ARBA" id="ARBA00023049"/>
    </source>
</evidence>
<evidence type="ECO:0000256" key="10">
    <source>
        <dbReference type="ARBA" id="ARBA00093448"/>
    </source>
</evidence>
<dbReference type="Pfam" id="PF05951">
    <property type="entry name" value="Peptidase_M15_2"/>
    <property type="match status" value="1"/>
</dbReference>
<name>A0AA41YY83_9HYPH</name>
<evidence type="ECO:0000256" key="5">
    <source>
        <dbReference type="ARBA" id="ARBA00022729"/>
    </source>
</evidence>